<dbReference type="Proteomes" id="UP000290433">
    <property type="component" value="Unassembled WGS sequence"/>
</dbReference>
<evidence type="ECO:0000313" key="8">
    <source>
        <dbReference type="EMBL" id="RYJ40643.1"/>
    </source>
</evidence>
<gene>
    <name evidence="8" type="ORF">NU08_0080</name>
</gene>
<dbReference type="InterPro" id="IPR001179">
    <property type="entry name" value="PPIase_FKBP_dom"/>
</dbReference>
<keyword evidence="3 5" id="KW-0697">Rotamase</keyword>
<organism evidence="8 9">
    <name type="scientific">Flavobacterium anhuiense</name>
    <dbReference type="NCBI Taxonomy" id="459526"/>
    <lineage>
        <taxon>Bacteria</taxon>
        <taxon>Pseudomonadati</taxon>
        <taxon>Bacteroidota</taxon>
        <taxon>Flavobacteriia</taxon>
        <taxon>Flavobacteriales</taxon>
        <taxon>Flavobacteriaceae</taxon>
        <taxon>Flavobacterium</taxon>
    </lineage>
</organism>
<dbReference type="SUPFAM" id="SSF54534">
    <property type="entry name" value="FKBP-like"/>
    <property type="match status" value="1"/>
</dbReference>
<evidence type="ECO:0000256" key="1">
    <source>
        <dbReference type="ARBA" id="ARBA00000971"/>
    </source>
</evidence>
<evidence type="ECO:0000259" key="7">
    <source>
        <dbReference type="PROSITE" id="PS50059"/>
    </source>
</evidence>
<evidence type="ECO:0000256" key="5">
    <source>
        <dbReference type="PROSITE-ProRule" id="PRU00277"/>
    </source>
</evidence>
<dbReference type="PANTHER" id="PTHR43811:SF57">
    <property type="entry name" value="FKBP-TYPE PEPTIDYL-PROLYL CIS-TRANS ISOMERASE FKPA-RELATED"/>
    <property type="match status" value="1"/>
</dbReference>
<dbReference type="PROSITE" id="PS50059">
    <property type="entry name" value="FKBP_PPIASE"/>
    <property type="match status" value="1"/>
</dbReference>
<dbReference type="EC" id="5.2.1.8" evidence="6"/>
<reference evidence="8 9" key="1">
    <citation type="submission" date="2014-12" db="EMBL/GenBank/DDBJ databases">
        <title>Genome sequence of Flavobacterium anhuiense RCM74.</title>
        <authorList>
            <person name="Kim J.F."/>
            <person name="Song J.Y."/>
            <person name="Kwak M.-J."/>
            <person name="Lee S.-W."/>
        </authorList>
    </citation>
    <scope>NUCLEOTIDE SEQUENCE [LARGE SCALE GENOMIC DNA]</scope>
    <source>
        <strain evidence="8 9">RCM74</strain>
    </source>
</reference>
<dbReference type="Gene3D" id="3.10.50.40">
    <property type="match status" value="1"/>
</dbReference>
<feature type="domain" description="PPIase FKBP-type" evidence="7">
    <location>
        <begin position="93"/>
        <end position="175"/>
    </location>
</feature>
<comment type="catalytic activity">
    <reaction evidence="1 5 6">
        <text>[protein]-peptidylproline (omega=180) = [protein]-peptidylproline (omega=0)</text>
        <dbReference type="Rhea" id="RHEA:16237"/>
        <dbReference type="Rhea" id="RHEA-COMP:10747"/>
        <dbReference type="Rhea" id="RHEA-COMP:10748"/>
        <dbReference type="ChEBI" id="CHEBI:83833"/>
        <dbReference type="ChEBI" id="CHEBI:83834"/>
        <dbReference type="EC" id="5.2.1.8"/>
    </reaction>
</comment>
<dbReference type="EMBL" id="JUIV01000001">
    <property type="protein sequence ID" value="RYJ40643.1"/>
    <property type="molecule type" value="Genomic_DNA"/>
</dbReference>
<sequence length="175" mass="19250">MTATKKLIYIFTTFKNKYHMKKLLVAFSILTFFISCTSDSGLERIPDKIDYSVENEKEITDYLTKNNLTAQKTSTGLHYIITEEGTGKQPTSQSNVTVTYKGTLTNGTVFDQNASGATFPLSKLILGWQQGLSFFKEGGSGILFVPAHLGYGSSKVENIPAGSVLIFEIKLISVN</sequence>
<dbReference type="GO" id="GO:0003755">
    <property type="term" value="F:peptidyl-prolyl cis-trans isomerase activity"/>
    <property type="evidence" value="ECO:0007669"/>
    <property type="project" value="UniProtKB-UniRule"/>
</dbReference>
<keyword evidence="4 5" id="KW-0413">Isomerase</keyword>
<dbReference type="AlphaFoldDB" id="A0A444W4D9"/>
<evidence type="ECO:0000313" key="9">
    <source>
        <dbReference type="Proteomes" id="UP000290433"/>
    </source>
</evidence>
<evidence type="ECO:0000256" key="4">
    <source>
        <dbReference type="ARBA" id="ARBA00023235"/>
    </source>
</evidence>
<comment type="similarity">
    <text evidence="2 6">Belongs to the FKBP-type PPIase family.</text>
</comment>
<dbReference type="InterPro" id="IPR046357">
    <property type="entry name" value="PPIase_dom_sf"/>
</dbReference>
<accession>A0A444W4D9</accession>
<name>A0A444W4D9_9FLAO</name>
<dbReference type="Pfam" id="PF00254">
    <property type="entry name" value="FKBP_C"/>
    <property type="match status" value="1"/>
</dbReference>
<evidence type="ECO:0000256" key="6">
    <source>
        <dbReference type="RuleBase" id="RU003915"/>
    </source>
</evidence>
<dbReference type="PANTHER" id="PTHR43811">
    <property type="entry name" value="FKBP-TYPE PEPTIDYL-PROLYL CIS-TRANS ISOMERASE FKPA"/>
    <property type="match status" value="1"/>
</dbReference>
<evidence type="ECO:0000256" key="3">
    <source>
        <dbReference type="ARBA" id="ARBA00023110"/>
    </source>
</evidence>
<protein>
    <recommendedName>
        <fullName evidence="6">Peptidyl-prolyl cis-trans isomerase</fullName>
        <ecNumber evidence="6">5.2.1.8</ecNumber>
    </recommendedName>
</protein>
<evidence type="ECO:0000256" key="2">
    <source>
        <dbReference type="ARBA" id="ARBA00006577"/>
    </source>
</evidence>
<proteinExistence type="inferred from homology"/>
<comment type="caution">
    <text evidence="8">The sequence shown here is derived from an EMBL/GenBank/DDBJ whole genome shotgun (WGS) entry which is preliminary data.</text>
</comment>